<dbReference type="EMBL" id="JAEUBE010000295">
    <property type="protein sequence ID" value="KAH3665539.1"/>
    <property type="molecule type" value="Genomic_DNA"/>
</dbReference>
<sequence length="152" mass="17366">MLEVGQVLKNGVLDMRRLAVVFDGHADGFECVHFDRHNFGTVWVLEQGVDWVKKQGSSKKVALRSSFHQQIKFQFEDVDHGYQYAFNHVVCLVPVLFTIWQLQIHLLVPHIHENHVDQVSVQFEEPSMGSEEIHVCGVDDLVGVVCLTSQRT</sequence>
<dbReference type="GeneID" id="70235690"/>
<reference evidence="1" key="1">
    <citation type="journal article" date="2021" name="Open Biol.">
        <title>Shared evolutionary footprints suggest mitochondrial oxidative damage underlies multiple complex I losses in fungi.</title>
        <authorList>
            <person name="Schikora-Tamarit M.A."/>
            <person name="Marcet-Houben M."/>
            <person name="Nosek J."/>
            <person name="Gabaldon T."/>
        </authorList>
    </citation>
    <scope>NUCLEOTIDE SEQUENCE</scope>
    <source>
        <strain evidence="1">CBS6075</strain>
    </source>
</reference>
<proteinExistence type="predicted"/>
<organism evidence="1 2">
    <name type="scientific">Ogataea philodendri</name>
    <dbReference type="NCBI Taxonomy" id="1378263"/>
    <lineage>
        <taxon>Eukaryota</taxon>
        <taxon>Fungi</taxon>
        <taxon>Dikarya</taxon>
        <taxon>Ascomycota</taxon>
        <taxon>Saccharomycotina</taxon>
        <taxon>Pichiomycetes</taxon>
        <taxon>Pichiales</taxon>
        <taxon>Pichiaceae</taxon>
        <taxon>Ogataea</taxon>
    </lineage>
</organism>
<keyword evidence="2" id="KW-1185">Reference proteome</keyword>
<protein>
    <submittedName>
        <fullName evidence="1">Uncharacterized protein</fullName>
    </submittedName>
</protein>
<accession>A0A9P8T4R6</accession>
<evidence type="ECO:0000313" key="2">
    <source>
        <dbReference type="Proteomes" id="UP000769157"/>
    </source>
</evidence>
<dbReference type="Proteomes" id="UP000769157">
    <property type="component" value="Unassembled WGS sequence"/>
</dbReference>
<comment type="caution">
    <text evidence="1">The sequence shown here is derived from an EMBL/GenBank/DDBJ whole genome shotgun (WGS) entry which is preliminary data.</text>
</comment>
<reference evidence="1" key="2">
    <citation type="submission" date="2021-01" db="EMBL/GenBank/DDBJ databases">
        <authorList>
            <person name="Schikora-Tamarit M.A."/>
        </authorList>
    </citation>
    <scope>NUCLEOTIDE SEQUENCE</scope>
    <source>
        <strain evidence="1">CBS6075</strain>
    </source>
</reference>
<dbReference type="AlphaFoldDB" id="A0A9P8T4R6"/>
<name>A0A9P8T4R6_9ASCO</name>
<gene>
    <name evidence="1" type="ORF">OGAPHI_003725</name>
</gene>
<evidence type="ECO:0000313" key="1">
    <source>
        <dbReference type="EMBL" id="KAH3665539.1"/>
    </source>
</evidence>
<dbReference type="RefSeq" id="XP_046060743.1">
    <property type="nucleotide sequence ID" value="XM_046204728.1"/>
</dbReference>